<keyword evidence="1" id="KW-1133">Transmembrane helix</keyword>
<dbReference type="InterPro" id="IPR034804">
    <property type="entry name" value="SQR/QFR_C/D"/>
</dbReference>
<dbReference type="STRING" id="1317122.ATO12_18025"/>
<keyword evidence="1" id="KW-0472">Membrane</keyword>
<dbReference type="EMBL" id="AQRA01000005">
    <property type="protein sequence ID" value="EZH73830.1"/>
    <property type="molecule type" value="Genomic_DNA"/>
</dbReference>
<sequence length="203" mass="23463">MKRIHYTSGIIIAIFISFHLFNHSYSLFGVEEHIRLMDKFRLVYRNIFAETLLLIAVFIQIFSGVRLFLRRRKNTTGFFEKLQLWSGLYMAIFFVFHLGAVFTGRFFLDLDTNIYFGVAGLNTFPINLFFIPYYALAILSFFGHISAIHYAKIENNVLGLTPKKQSVLILVLGVIVTLVLFYGLTNGYRGIKIPTEYHILIGK</sequence>
<reference evidence="2 3" key="1">
    <citation type="submission" date="2014-04" db="EMBL/GenBank/DDBJ databases">
        <title>Aquimarina sp. 22II-S11-z7 Genome Sequencing.</title>
        <authorList>
            <person name="Lai Q."/>
        </authorList>
    </citation>
    <scope>NUCLEOTIDE SEQUENCE [LARGE SCALE GENOMIC DNA]</scope>
    <source>
        <strain evidence="2 3">22II-S11-z7</strain>
    </source>
</reference>
<feature type="transmembrane region" description="Helical" evidence="1">
    <location>
        <begin position="128"/>
        <end position="147"/>
    </location>
</feature>
<evidence type="ECO:0000256" key="1">
    <source>
        <dbReference type="SAM" id="Phobius"/>
    </source>
</evidence>
<dbReference type="GO" id="GO:0016020">
    <property type="term" value="C:membrane"/>
    <property type="evidence" value="ECO:0007669"/>
    <property type="project" value="InterPro"/>
</dbReference>
<evidence type="ECO:0008006" key="4">
    <source>
        <dbReference type="Google" id="ProtNLM"/>
    </source>
</evidence>
<dbReference type="OrthoDB" id="8114024at2"/>
<dbReference type="eggNOG" id="ENOG502ZCBP">
    <property type="taxonomic scope" value="Bacteria"/>
</dbReference>
<organism evidence="2 3">
    <name type="scientific">Aquimarina atlantica</name>
    <dbReference type="NCBI Taxonomy" id="1317122"/>
    <lineage>
        <taxon>Bacteria</taxon>
        <taxon>Pseudomonadati</taxon>
        <taxon>Bacteroidota</taxon>
        <taxon>Flavobacteriia</taxon>
        <taxon>Flavobacteriales</taxon>
        <taxon>Flavobacteriaceae</taxon>
        <taxon>Aquimarina</taxon>
    </lineage>
</organism>
<evidence type="ECO:0000313" key="2">
    <source>
        <dbReference type="EMBL" id="EZH73830.1"/>
    </source>
</evidence>
<keyword evidence="3" id="KW-1185">Reference proteome</keyword>
<proteinExistence type="predicted"/>
<accession>A0A023BV24</accession>
<dbReference type="RefSeq" id="WP_034242634.1">
    <property type="nucleotide sequence ID" value="NZ_AQRA01000005.1"/>
</dbReference>
<keyword evidence="1" id="KW-0812">Transmembrane</keyword>
<name>A0A023BV24_9FLAO</name>
<feature type="transmembrane region" description="Helical" evidence="1">
    <location>
        <begin position="7"/>
        <end position="27"/>
    </location>
</feature>
<feature type="transmembrane region" description="Helical" evidence="1">
    <location>
        <begin position="88"/>
        <end position="108"/>
    </location>
</feature>
<evidence type="ECO:0000313" key="3">
    <source>
        <dbReference type="Proteomes" id="UP000023541"/>
    </source>
</evidence>
<dbReference type="AlphaFoldDB" id="A0A023BV24"/>
<protein>
    <recommendedName>
        <fullName evidence="4">Succinate dehydrogenase</fullName>
    </recommendedName>
</protein>
<gene>
    <name evidence="2" type="ORF">ATO12_18025</name>
</gene>
<dbReference type="Gene3D" id="1.20.1300.10">
    <property type="entry name" value="Fumarate reductase/succinate dehydrogenase, transmembrane subunit"/>
    <property type="match status" value="1"/>
</dbReference>
<comment type="caution">
    <text evidence="2">The sequence shown here is derived from an EMBL/GenBank/DDBJ whole genome shotgun (WGS) entry which is preliminary data.</text>
</comment>
<feature type="transmembrane region" description="Helical" evidence="1">
    <location>
        <begin position="167"/>
        <end position="184"/>
    </location>
</feature>
<dbReference type="Proteomes" id="UP000023541">
    <property type="component" value="Unassembled WGS sequence"/>
</dbReference>
<feature type="transmembrane region" description="Helical" evidence="1">
    <location>
        <begin position="47"/>
        <end position="68"/>
    </location>
</feature>
<dbReference type="SUPFAM" id="SSF81343">
    <property type="entry name" value="Fumarate reductase respiratory complex transmembrane subunits"/>
    <property type="match status" value="1"/>
</dbReference>